<dbReference type="EMBL" id="CP106795">
    <property type="protein sequence ID" value="UXY34418.1"/>
    <property type="molecule type" value="Genomic_DNA"/>
</dbReference>
<proteinExistence type="predicted"/>
<evidence type="ECO:0000313" key="3">
    <source>
        <dbReference type="Proteomes" id="UP001060733"/>
    </source>
</evidence>
<dbReference type="Proteomes" id="UP001060733">
    <property type="component" value="Chromosome"/>
</dbReference>
<organism evidence="2 3">
    <name type="scientific">Streptomyces albidocamelliae</name>
    <dbReference type="NCBI Taxonomy" id="2981135"/>
    <lineage>
        <taxon>Bacteria</taxon>
        <taxon>Bacillati</taxon>
        <taxon>Actinomycetota</taxon>
        <taxon>Actinomycetes</taxon>
        <taxon>Kitasatosporales</taxon>
        <taxon>Streptomycetaceae</taxon>
        <taxon>Streptomyces</taxon>
    </lineage>
</organism>
<sequence length="105" mass="11164">MTVNQLSRLLADTSDGILDNTAEAEPPSMATGSVAPKGPCPAGGPRVLVEYVIVDGEDAYPLAQRQSAAIREVMKWLYARHSVPAEGRQAETARPTPSRTEGDTT</sequence>
<feature type="region of interest" description="Disordered" evidence="1">
    <location>
        <begin position="82"/>
        <end position="105"/>
    </location>
</feature>
<gene>
    <name evidence="2" type="ORF">N8I86_06560</name>
</gene>
<name>A0ABY6EJ83_9ACTN</name>
<protein>
    <submittedName>
        <fullName evidence="2">Uncharacterized protein</fullName>
    </submittedName>
</protein>
<dbReference type="RefSeq" id="WP_263277360.1">
    <property type="nucleotide sequence ID" value="NZ_CP106795.1"/>
</dbReference>
<evidence type="ECO:0000313" key="2">
    <source>
        <dbReference type="EMBL" id="UXY34418.1"/>
    </source>
</evidence>
<evidence type="ECO:0000256" key="1">
    <source>
        <dbReference type="SAM" id="MobiDB-lite"/>
    </source>
</evidence>
<reference evidence="2" key="1">
    <citation type="submission" date="2022-10" db="EMBL/GenBank/DDBJ databases">
        <authorList>
            <person name="Mo P."/>
        </authorList>
    </citation>
    <scope>NUCLEOTIDE SEQUENCE</scope>
    <source>
        <strain evidence="2">HUAS 14-6</strain>
    </source>
</reference>
<feature type="region of interest" description="Disordered" evidence="1">
    <location>
        <begin position="1"/>
        <end position="41"/>
    </location>
</feature>
<keyword evidence="3" id="KW-1185">Reference proteome</keyword>
<accession>A0ABY6EJ83</accession>